<feature type="compositionally biased region" description="Basic and acidic residues" evidence="4">
    <location>
        <begin position="265"/>
        <end position="277"/>
    </location>
</feature>
<dbReference type="EMBL" id="HBEM01013633">
    <property type="protein sequence ID" value="CAD8448181.1"/>
    <property type="molecule type" value="Transcribed_RNA"/>
</dbReference>
<feature type="region of interest" description="Disordered" evidence="4">
    <location>
        <begin position="264"/>
        <end position="328"/>
    </location>
</feature>
<feature type="compositionally biased region" description="Low complexity" evidence="4">
    <location>
        <begin position="309"/>
        <end position="328"/>
    </location>
</feature>
<dbReference type="GO" id="GO:0003924">
    <property type="term" value="F:GTPase activity"/>
    <property type="evidence" value="ECO:0007669"/>
    <property type="project" value="InterPro"/>
</dbReference>
<sequence>MGVYPSVSRAPFSSARRELPFDCQVNIVLLGNLSVGTSIMMMRFWDEQTAYQTYVSFGFEGGSTMDLKIKTIEFSGKRVRTELSDNAGLTPTDTHANQVYKKASAVVVCYSHRSMNSFEAAQRWLEHGWKYAWMTRTDGVGERLKRWCPDRCLLVATDHVEEVKLEGKTHSQVYVEGGWSVKEVKNELMRESHQIWQTEEILDLIIAYLPSESLRRVGVSEGRKLANEYDVGFCEVKLNDEKKVARIFNQLIQTAISTDITADNDETHHHSTHHEALSTDNTDDTDHSETVTSPTTVDRGSIPTSDPYSAASHQASSSVAPRSVSAAS</sequence>
<dbReference type="Pfam" id="PF00071">
    <property type="entry name" value="Ras"/>
    <property type="match status" value="1"/>
</dbReference>
<accession>A0A7S0D9S2</accession>
<evidence type="ECO:0000313" key="5">
    <source>
        <dbReference type="EMBL" id="CAD8448181.1"/>
    </source>
</evidence>
<dbReference type="PANTHER" id="PTHR47980">
    <property type="entry name" value="LD44762P"/>
    <property type="match status" value="1"/>
</dbReference>
<evidence type="ECO:0000256" key="2">
    <source>
        <dbReference type="ARBA" id="ARBA00022741"/>
    </source>
</evidence>
<protein>
    <submittedName>
        <fullName evidence="5">Uncharacterized protein</fullName>
    </submittedName>
</protein>
<dbReference type="SUPFAM" id="SSF52540">
    <property type="entry name" value="P-loop containing nucleoside triphosphate hydrolases"/>
    <property type="match status" value="1"/>
</dbReference>
<keyword evidence="3" id="KW-0342">GTP-binding</keyword>
<evidence type="ECO:0000256" key="1">
    <source>
        <dbReference type="ARBA" id="ARBA00006270"/>
    </source>
</evidence>
<dbReference type="PROSITE" id="PS51419">
    <property type="entry name" value="RAB"/>
    <property type="match status" value="1"/>
</dbReference>
<comment type="similarity">
    <text evidence="1">Belongs to the small GTPase superfamily. Rab family.</text>
</comment>
<keyword evidence="2" id="KW-0547">Nucleotide-binding</keyword>
<evidence type="ECO:0000256" key="3">
    <source>
        <dbReference type="ARBA" id="ARBA00023134"/>
    </source>
</evidence>
<proteinExistence type="inferred from homology"/>
<dbReference type="InterPro" id="IPR027417">
    <property type="entry name" value="P-loop_NTPase"/>
</dbReference>
<evidence type="ECO:0000256" key="4">
    <source>
        <dbReference type="SAM" id="MobiDB-lite"/>
    </source>
</evidence>
<dbReference type="InterPro" id="IPR050305">
    <property type="entry name" value="Small_GTPase_Rab"/>
</dbReference>
<feature type="compositionally biased region" description="Polar residues" evidence="4">
    <location>
        <begin position="290"/>
        <end position="307"/>
    </location>
</feature>
<name>A0A7S0D9S2_9EUKA</name>
<reference evidence="5" key="1">
    <citation type="submission" date="2021-01" db="EMBL/GenBank/DDBJ databases">
        <authorList>
            <person name="Corre E."/>
            <person name="Pelletier E."/>
            <person name="Niang G."/>
            <person name="Scheremetjew M."/>
            <person name="Finn R."/>
            <person name="Kale V."/>
            <person name="Holt S."/>
            <person name="Cochrane G."/>
            <person name="Meng A."/>
            <person name="Brown T."/>
            <person name="Cohen L."/>
        </authorList>
    </citation>
    <scope>NUCLEOTIDE SEQUENCE</scope>
    <source>
        <strain evidence="5">CCMP2058</strain>
    </source>
</reference>
<dbReference type="Gene3D" id="3.40.50.300">
    <property type="entry name" value="P-loop containing nucleotide triphosphate hydrolases"/>
    <property type="match status" value="1"/>
</dbReference>
<organism evidence="5">
    <name type="scientific">Amorphochlora amoebiformis</name>
    <dbReference type="NCBI Taxonomy" id="1561963"/>
    <lineage>
        <taxon>Eukaryota</taxon>
        <taxon>Sar</taxon>
        <taxon>Rhizaria</taxon>
        <taxon>Cercozoa</taxon>
        <taxon>Chlorarachniophyceae</taxon>
        <taxon>Amorphochlora</taxon>
    </lineage>
</organism>
<gene>
    <name evidence="5" type="ORF">LAMO00422_LOCUS9423</name>
</gene>
<dbReference type="AlphaFoldDB" id="A0A7S0D9S2"/>
<dbReference type="InterPro" id="IPR001806">
    <property type="entry name" value="Small_GTPase"/>
</dbReference>
<dbReference type="GO" id="GO:0005525">
    <property type="term" value="F:GTP binding"/>
    <property type="evidence" value="ECO:0007669"/>
    <property type="project" value="UniProtKB-KW"/>
</dbReference>